<feature type="transmembrane region" description="Helical" evidence="10">
    <location>
        <begin position="39"/>
        <end position="57"/>
    </location>
</feature>
<evidence type="ECO:0000256" key="2">
    <source>
        <dbReference type="ARBA" id="ARBA00022448"/>
    </source>
</evidence>
<name>W6PRE9_PENRF</name>
<dbReference type="InterPro" id="IPR006153">
    <property type="entry name" value="Cation/H_exchanger_TM"/>
</dbReference>
<evidence type="ECO:0000259" key="11">
    <source>
        <dbReference type="Pfam" id="PF00999"/>
    </source>
</evidence>
<accession>W6PRE9</accession>
<keyword evidence="9" id="KW-0739">Sodium transport</keyword>
<dbReference type="GO" id="GO:0016020">
    <property type="term" value="C:membrane"/>
    <property type="evidence" value="ECO:0007669"/>
    <property type="project" value="UniProtKB-SubCell"/>
</dbReference>
<evidence type="ECO:0000256" key="3">
    <source>
        <dbReference type="ARBA" id="ARBA00022449"/>
    </source>
</evidence>
<keyword evidence="2" id="KW-0813">Transport</keyword>
<evidence type="ECO:0000256" key="5">
    <source>
        <dbReference type="ARBA" id="ARBA00022989"/>
    </source>
</evidence>
<feature type="transmembrane region" description="Helical" evidence="10">
    <location>
        <begin position="69"/>
        <end position="86"/>
    </location>
</feature>
<dbReference type="Proteomes" id="UP000030686">
    <property type="component" value="Unassembled WGS sequence"/>
</dbReference>
<keyword evidence="6" id="KW-0915">Sodium</keyword>
<comment type="subcellular location">
    <subcellularLocation>
        <location evidence="1">Membrane</location>
        <topology evidence="1">Multi-pass membrane protein</topology>
    </subcellularLocation>
</comment>
<keyword evidence="3" id="KW-0050">Antiport</keyword>
<evidence type="ECO:0000256" key="9">
    <source>
        <dbReference type="ARBA" id="ARBA00023201"/>
    </source>
</evidence>
<dbReference type="GO" id="GO:1902600">
    <property type="term" value="P:proton transmembrane transport"/>
    <property type="evidence" value="ECO:0007669"/>
    <property type="project" value="InterPro"/>
</dbReference>
<evidence type="ECO:0000256" key="7">
    <source>
        <dbReference type="ARBA" id="ARBA00023065"/>
    </source>
</evidence>
<dbReference type="InterPro" id="IPR038770">
    <property type="entry name" value="Na+/solute_symporter_sf"/>
</dbReference>
<feature type="transmembrane region" description="Helical" evidence="10">
    <location>
        <begin position="98"/>
        <end position="119"/>
    </location>
</feature>
<dbReference type="PANTHER" id="PTHR43562:SF3">
    <property type="entry name" value="SODIUM ION_PROTON EXCHANGER (EUROFUNG)"/>
    <property type="match status" value="1"/>
</dbReference>
<dbReference type="GO" id="GO:0015297">
    <property type="term" value="F:antiporter activity"/>
    <property type="evidence" value="ECO:0007669"/>
    <property type="project" value="UniProtKB-KW"/>
</dbReference>
<evidence type="ECO:0000256" key="10">
    <source>
        <dbReference type="SAM" id="Phobius"/>
    </source>
</evidence>
<dbReference type="OMA" id="WCSLERN"/>
<evidence type="ECO:0000313" key="12">
    <source>
        <dbReference type="EMBL" id="CDM26748.1"/>
    </source>
</evidence>
<gene>
    <name evidence="12" type="ORF">PROQFM164_S01g000557</name>
</gene>
<dbReference type="Gene3D" id="1.20.1530.20">
    <property type="match status" value="1"/>
</dbReference>
<evidence type="ECO:0000313" key="13">
    <source>
        <dbReference type="Proteomes" id="UP000030686"/>
    </source>
</evidence>
<protein>
    <submittedName>
        <fullName evidence="12">Cation/H+ exchanger</fullName>
    </submittedName>
</protein>
<dbReference type="OrthoDB" id="1288932at2759"/>
<evidence type="ECO:0000256" key="6">
    <source>
        <dbReference type="ARBA" id="ARBA00023053"/>
    </source>
</evidence>
<evidence type="ECO:0000256" key="4">
    <source>
        <dbReference type="ARBA" id="ARBA00022692"/>
    </source>
</evidence>
<feature type="domain" description="Cation/H+ exchanger transmembrane" evidence="11">
    <location>
        <begin position="44"/>
        <end position="121"/>
    </location>
</feature>
<dbReference type="GO" id="GO:0006814">
    <property type="term" value="P:sodium ion transport"/>
    <property type="evidence" value="ECO:0007669"/>
    <property type="project" value="UniProtKB-KW"/>
</dbReference>
<dbReference type="PANTHER" id="PTHR43562">
    <property type="entry name" value="NAPA-TYPE SODIUM/HYDROGEN ANTIPORTER"/>
    <property type="match status" value="1"/>
</dbReference>
<keyword evidence="8 10" id="KW-0472">Membrane</keyword>
<proteinExistence type="predicted"/>
<keyword evidence="5 10" id="KW-1133">Transmembrane helix</keyword>
<organism evidence="12 13">
    <name type="scientific">Penicillium roqueforti (strain FM164)</name>
    <dbReference type="NCBI Taxonomy" id="1365484"/>
    <lineage>
        <taxon>Eukaryota</taxon>
        <taxon>Fungi</taxon>
        <taxon>Dikarya</taxon>
        <taxon>Ascomycota</taxon>
        <taxon>Pezizomycotina</taxon>
        <taxon>Eurotiomycetes</taxon>
        <taxon>Eurotiomycetidae</taxon>
        <taxon>Eurotiales</taxon>
        <taxon>Aspergillaceae</taxon>
        <taxon>Penicillium</taxon>
    </lineage>
</organism>
<dbReference type="AlphaFoldDB" id="W6PRE9"/>
<reference evidence="12" key="1">
    <citation type="journal article" date="2014" name="Nat. Commun.">
        <title>Multiple recent horizontal transfers of a large genomic region in cheese making fungi.</title>
        <authorList>
            <person name="Cheeseman K."/>
            <person name="Ropars J."/>
            <person name="Renault P."/>
            <person name="Dupont J."/>
            <person name="Gouzy J."/>
            <person name="Branca A."/>
            <person name="Abraham A.L."/>
            <person name="Ceppi M."/>
            <person name="Conseiller E."/>
            <person name="Debuchy R."/>
            <person name="Malagnac F."/>
            <person name="Goarin A."/>
            <person name="Silar P."/>
            <person name="Lacoste S."/>
            <person name="Sallet E."/>
            <person name="Bensimon A."/>
            <person name="Giraud T."/>
            <person name="Brygoo Y."/>
        </authorList>
    </citation>
    <scope>NUCLEOTIDE SEQUENCE [LARGE SCALE GENOMIC DNA]</scope>
    <source>
        <strain evidence="12">FM164</strain>
    </source>
</reference>
<evidence type="ECO:0000256" key="1">
    <source>
        <dbReference type="ARBA" id="ARBA00004141"/>
    </source>
</evidence>
<keyword evidence="13" id="KW-1185">Reference proteome</keyword>
<evidence type="ECO:0000256" key="8">
    <source>
        <dbReference type="ARBA" id="ARBA00023136"/>
    </source>
</evidence>
<keyword evidence="4 10" id="KW-0812">Transmembrane</keyword>
<sequence>MASASEAAFAYHEPSIKTVLSYTSFLLTLNIANTCLDKLLYCGFFGQLFIGVLWGTLGAQWIDQETERVIQQIGYLGLILLIYEGGLSTSIQSLKANILLSTAVAITGVCVPMGFSFILEELACVGHPSSVLRCWCSLERN</sequence>
<dbReference type="Pfam" id="PF00999">
    <property type="entry name" value="Na_H_Exchanger"/>
    <property type="match status" value="1"/>
</dbReference>
<dbReference type="EMBL" id="HG792015">
    <property type="protein sequence ID" value="CDM26748.1"/>
    <property type="molecule type" value="Genomic_DNA"/>
</dbReference>
<keyword evidence="7" id="KW-0406">Ion transport</keyword>
<dbReference type="STRING" id="1365484.W6PRE9"/>